<organism evidence="2 3">
    <name type="scientific">Caenorhabditis remanei</name>
    <name type="common">Caenorhabditis vulgaris</name>
    <dbReference type="NCBI Taxonomy" id="31234"/>
    <lineage>
        <taxon>Eukaryota</taxon>
        <taxon>Metazoa</taxon>
        <taxon>Ecdysozoa</taxon>
        <taxon>Nematoda</taxon>
        <taxon>Chromadorea</taxon>
        <taxon>Rhabditida</taxon>
        <taxon>Rhabditina</taxon>
        <taxon>Rhabditomorpha</taxon>
        <taxon>Rhabditoidea</taxon>
        <taxon>Rhabditidae</taxon>
        <taxon>Peloderinae</taxon>
        <taxon>Caenorhabditis</taxon>
    </lineage>
</organism>
<dbReference type="PANTHER" id="PTHR34151:SF1">
    <property type="entry name" value="CASP-LIKE PROTEIN-RELATED"/>
    <property type="match status" value="1"/>
</dbReference>
<sequence>MNPNLALIFLGISIGITTVLDITGVFTNCWFSDGRNCTGIVPFDSTEPAWLAATSWMLFVSVAVIAGWSYWVTLSSIFAIGNVQVFAKAVQPHCIAT</sequence>
<dbReference type="GeneID" id="78776230"/>
<dbReference type="InterPro" id="IPR009545">
    <property type="entry name" value="Claudin-like"/>
</dbReference>
<dbReference type="PANTHER" id="PTHR34151">
    <property type="entry name" value="PROTEIN CBG24195"/>
    <property type="match status" value="1"/>
</dbReference>
<protein>
    <submittedName>
        <fullName evidence="2">Uncharacterized protein</fullName>
    </submittedName>
</protein>
<keyword evidence="1" id="KW-0472">Membrane</keyword>
<name>A0A6A5GZ39_CAERE</name>
<proteinExistence type="predicted"/>
<evidence type="ECO:0000313" key="2">
    <source>
        <dbReference type="EMBL" id="KAF1759562.1"/>
    </source>
</evidence>
<keyword evidence="1" id="KW-0812">Transmembrane</keyword>
<dbReference type="Pfam" id="PF06653">
    <property type="entry name" value="Claudin_3"/>
    <property type="match status" value="1"/>
</dbReference>
<evidence type="ECO:0000313" key="3">
    <source>
        <dbReference type="Proteomes" id="UP000483820"/>
    </source>
</evidence>
<evidence type="ECO:0000256" key="1">
    <source>
        <dbReference type="SAM" id="Phobius"/>
    </source>
</evidence>
<dbReference type="AlphaFoldDB" id="A0A6A5GZ39"/>
<gene>
    <name evidence="2" type="ORF">GCK72_016029</name>
</gene>
<reference evidence="2 3" key="1">
    <citation type="submission" date="2019-12" db="EMBL/GenBank/DDBJ databases">
        <title>Chromosome-level assembly of the Caenorhabditis remanei genome.</title>
        <authorList>
            <person name="Teterina A.A."/>
            <person name="Willis J.H."/>
            <person name="Phillips P.C."/>
        </authorList>
    </citation>
    <scope>NUCLEOTIDE SEQUENCE [LARGE SCALE GENOMIC DNA]</scope>
    <source>
        <strain evidence="2 3">PX506</strain>
        <tissue evidence="2">Whole organism</tissue>
    </source>
</reference>
<dbReference type="KEGG" id="crq:GCK72_016029"/>
<dbReference type="EMBL" id="WUAV01000004">
    <property type="protein sequence ID" value="KAF1759562.1"/>
    <property type="molecule type" value="Genomic_DNA"/>
</dbReference>
<dbReference type="Proteomes" id="UP000483820">
    <property type="component" value="Chromosome IV"/>
</dbReference>
<dbReference type="CTD" id="78776230"/>
<feature type="transmembrane region" description="Helical" evidence="1">
    <location>
        <begin position="6"/>
        <end position="28"/>
    </location>
</feature>
<feature type="transmembrane region" description="Helical" evidence="1">
    <location>
        <begin position="49"/>
        <end position="71"/>
    </location>
</feature>
<accession>A0A6A5GZ39</accession>
<dbReference type="RefSeq" id="XP_053586046.1">
    <property type="nucleotide sequence ID" value="XM_053731274.1"/>
</dbReference>
<comment type="caution">
    <text evidence="2">The sequence shown here is derived from an EMBL/GenBank/DDBJ whole genome shotgun (WGS) entry which is preliminary data.</text>
</comment>
<keyword evidence="1" id="KW-1133">Transmembrane helix</keyword>